<protein>
    <submittedName>
        <fullName evidence="1">Helicase</fullName>
    </submittedName>
</protein>
<proteinExistence type="predicted"/>
<evidence type="ECO:0000313" key="1">
    <source>
        <dbReference type="EMBL" id="PHV69309.1"/>
    </source>
</evidence>
<name>A0AC61D6I8_9FIRM</name>
<sequence>MMSISVNKVANLTDNNSTFTRGQSYFYQGHVKQVELVELEGGTEIRGVVEGHGSDYESYLEIDDDQIKDYGCECLAYEQYQGACKHIIALGLYYLYEIQERQLHFEKQVEKMSQTALDYYEDQVIKEQDLEIGEHPTIKVYPKLIENAHGEFLLGLSLGATRAYVVKDLYEFTINMVQGNNVSYGKNLEFIHDMSLFEESSRPIVQFVMDKTLEYNEVLKQAGLYRGFTKSERKTIPLGAKALDEFFDLVKWTVIDFDGYTFSHYFSKTYTKLECIDANPIFSITLGQSKKYYELKTSLECFVPFSCPNNKYLLIEDKLYRLSKEFGRDVFPLLVYMYEGSIRTEHKRLLFKEEAMKRFLLSSLDKLKRHLPFVVEQDISEKLKVEHVQLKMYFDMDEGGKIVGEVICYYGDLHFNPYKRLIPTERETINQLVRDVPKESRLNSILRNYDFRNANGKLYLEEDENIYGFLNKGLMELLEIGEVNVTDKLKQVKIVKNAVGAIGLRIENNMLHVALREVQMPLDEMHDILSAYKAKSRYYRLRDGSFIDIEGSSIQDMANIVEGLGLSGRDLEGGEAILPKYRALYLDQLLKQSETIEVERDKYFKQIIRDVKNIEDADYEVPKTIKATLRSYQKRGYRWLKTMAAYGFGGILADDMGLGKTLQMITLIDSEYENVGDKLSLVVCPTSLSLNWQNEIKRFAPRLKTLIVAGSMEERKALLEESSNYDILITSYELLKRDIEYYQGLMFRYCIADEAQYIKNANTLSAKSLKIIKSEVRFALTGTPIENSLAELWSIFDFIMPGYLFNYTEFKNRFELPIIKGEDEKAIWRLKKMVAPFILRRLKKDVLKELPDKTETVIYNFMEEMQRKLYVAHLAKAKEEMEIAVEEKGMQRSHIKLLSLLTRLRQLCCHPGLYLENYEAGCGKLEQCMEIVRDSIAAGHRILLFSQFTSMLDILSKTLKKEEIEHYMLTGSTKAEERMRLVDSFNHSNVPVFLISLKAGGTGLNLTGADVVIHYDPWWNLSSQNQATDRAYRIGQKNNVQVFQLITKDSIEEKIKELQDKKLSLTEGVLQEGETLITKMTDEELKSLFEL</sequence>
<gene>
    <name evidence="1" type="ORF">CS063_16475</name>
</gene>
<evidence type="ECO:0000313" key="2">
    <source>
        <dbReference type="Proteomes" id="UP000224460"/>
    </source>
</evidence>
<accession>A0AC61D6I8</accession>
<keyword evidence="2" id="KW-1185">Reference proteome</keyword>
<reference evidence="1" key="1">
    <citation type="submission" date="2017-10" db="EMBL/GenBank/DDBJ databases">
        <title>Genome sequence of cellulolytic Lachnospiraceae bacterium XHS1971 isolated from hotspring sediment.</title>
        <authorList>
            <person name="Vasudevan G."/>
            <person name="Joshi A.J."/>
            <person name="Hivarkar S."/>
            <person name="Lanjekar V.B."/>
            <person name="Dhakephalkar P.K."/>
            <person name="Dagar S."/>
        </authorList>
    </citation>
    <scope>NUCLEOTIDE SEQUENCE</scope>
    <source>
        <strain evidence="1">XHS1971</strain>
    </source>
</reference>
<comment type="caution">
    <text evidence="1">The sequence shown here is derived from an EMBL/GenBank/DDBJ whole genome shotgun (WGS) entry which is preliminary data.</text>
</comment>
<keyword evidence="1" id="KW-0547">Nucleotide-binding</keyword>
<keyword evidence="1" id="KW-0347">Helicase</keyword>
<dbReference type="Proteomes" id="UP000224460">
    <property type="component" value="Unassembled WGS sequence"/>
</dbReference>
<dbReference type="EMBL" id="PEDL01000034">
    <property type="protein sequence ID" value="PHV69309.1"/>
    <property type="molecule type" value="Genomic_DNA"/>
</dbReference>
<keyword evidence="1" id="KW-0067">ATP-binding</keyword>
<organism evidence="1 2">
    <name type="scientific">Sporanaerobium hydrogeniformans</name>
    <dbReference type="NCBI Taxonomy" id="3072179"/>
    <lineage>
        <taxon>Bacteria</taxon>
        <taxon>Bacillati</taxon>
        <taxon>Bacillota</taxon>
        <taxon>Clostridia</taxon>
        <taxon>Lachnospirales</taxon>
        <taxon>Lachnospiraceae</taxon>
        <taxon>Sporanaerobium</taxon>
    </lineage>
</organism>
<keyword evidence="1" id="KW-0378">Hydrolase</keyword>